<evidence type="ECO:0000256" key="2">
    <source>
        <dbReference type="SAM" id="SignalP"/>
    </source>
</evidence>
<comment type="caution">
    <text evidence="3">The sequence shown here is derived from an EMBL/GenBank/DDBJ whole genome shotgun (WGS) entry which is preliminary data.</text>
</comment>
<evidence type="ECO:0000313" key="3">
    <source>
        <dbReference type="EMBL" id="NKZ08961.1"/>
    </source>
</evidence>
<dbReference type="RefSeq" id="WP_067636995.1">
    <property type="nucleotide sequence ID" value="NZ_JAAXPI010000110.1"/>
</dbReference>
<evidence type="ECO:0000313" key="4">
    <source>
        <dbReference type="Proteomes" id="UP000579250"/>
    </source>
</evidence>
<organism evidence="3 4">
    <name type="scientific">Actinomadura latina</name>
    <dbReference type="NCBI Taxonomy" id="163603"/>
    <lineage>
        <taxon>Bacteria</taxon>
        <taxon>Bacillati</taxon>
        <taxon>Actinomycetota</taxon>
        <taxon>Actinomycetes</taxon>
        <taxon>Streptosporangiales</taxon>
        <taxon>Thermomonosporaceae</taxon>
        <taxon>Actinomadura</taxon>
    </lineage>
</organism>
<accession>A0A846Z940</accession>
<feature type="chain" id="PRO_5039248787" description="Lipoprotein" evidence="2">
    <location>
        <begin position="20"/>
        <end position="122"/>
    </location>
</feature>
<proteinExistence type="predicted"/>
<name>A0A846Z940_9ACTN</name>
<dbReference type="EMBL" id="JAAXPI010000110">
    <property type="protein sequence ID" value="NKZ08961.1"/>
    <property type="molecule type" value="Genomic_DNA"/>
</dbReference>
<feature type="compositionally biased region" description="Low complexity" evidence="1">
    <location>
        <begin position="30"/>
        <end position="60"/>
    </location>
</feature>
<keyword evidence="2" id="KW-0732">Signal</keyword>
<gene>
    <name evidence="3" type="ORF">HGB48_35245</name>
</gene>
<protein>
    <recommendedName>
        <fullName evidence="5">Lipoprotein</fullName>
    </recommendedName>
</protein>
<feature type="signal peptide" evidence="2">
    <location>
        <begin position="1"/>
        <end position="19"/>
    </location>
</feature>
<evidence type="ECO:0000256" key="1">
    <source>
        <dbReference type="SAM" id="MobiDB-lite"/>
    </source>
</evidence>
<sequence length="122" mass="11946">MNRRHLAALLLVPALALTAACGGGDDGADPKPTASAQPTAGDRSSAPGGSDAGDSSQGGAKQAPGGVPSSAPAKVVNAFVACMREHGVKVPENTSTWQPDAQDGRTQKALIACMKAAGAPAS</sequence>
<dbReference type="Proteomes" id="UP000579250">
    <property type="component" value="Unassembled WGS sequence"/>
</dbReference>
<dbReference type="AlphaFoldDB" id="A0A846Z940"/>
<feature type="region of interest" description="Disordered" evidence="1">
    <location>
        <begin position="21"/>
        <end position="70"/>
    </location>
</feature>
<dbReference type="PROSITE" id="PS51257">
    <property type="entry name" value="PROKAR_LIPOPROTEIN"/>
    <property type="match status" value="1"/>
</dbReference>
<keyword evidence="4" id="KW-1185">Reference proteome</keyword>
<evidence type="ECO:0008006" key="5">
    <source>
        <dbReference type="Google" id="ProtNLM"/>
    </source>
</evidence>
<reference evidence="3 4" key="1">
    <citation type="submission" date="2020-04" db="EMBL/GenBank/DDBJ databases">
        <title>MicrobeNet Type strains.</title>
        <authorList>
            <person name="Nicholson A.C."/>
        </authorList>
    </citation>
    <scope>NUCLEOTIDE SEQUENCE [LARGE SCALE GENOMIC DNA]</scope>
    <source>
        <strain evidence="3 4">ATCC BAA-277</strain>
    </source>
</reference>